<proteinExistence type="inferred from homology"/>
<feature type="compositionally biased region" description="Basic and acidic residues" evidence="6">
    <location>
        <begin position="76"/>
        <end position="88"/>
    </location>
</feature>
<keyword evidence="8" id="KW-1185">Reference proteome</keyword>
<dbReference type="InterPro" id="IPR013900">
    <property type="entry name" value="RNR_inhibitor"/>
</dbReference>
<feature type="region of interest" description="Disordered" evidence="6">
    <location>
        <begin position="29"/>
        <end position="94"/>
    </location>
</feature>
<dbReference type="GO" id="GO:0005634">
    <property type="term" value="C:nucleus"/>
    <property type="evidence" value="ECO:0007669"/>
    <property type="project" value="UniProtKB-SubCell"/>
</dbReference>
<keyword evidence="5" id="KW-0539">Nucleus</keyword>
<dbReference type="EMBL" id="ML978080">
    <property type="protein sequence ID" value="KAF2008904.1"/>
    <property type="molecule type" value="Genomic_DNA"/>
</dbReference>
<comment type="similarity">
    <text evidence="3">Belongs to the DIF1/spd1 family.</text>
</comment>
<dbReference type="RefSeq" id="XP_033377243.1">
    <property type="nucleotide sequence ID" value="XM_033529591.1"/>
</dbReference>
<evidence type="ECO:0000313" key="7">
    <source>
        <dbReference type="EMBL" id="KAF2008904.1"/>
    </source>
</evidence>
<evidence type="ECO:0000256" key="3">
    <source>
        <dbReference type="ARBA" id="ARBA00005459"/>
    </source>
</evidence>
<evidence type="ECO:0000256" key="5">
    <source>
        <dbReference type="ARBA" id="ARBA00023242"/>
    </source>
</evidence>
<dbReference type="PANTHER" id="PTHR28081">
    <property type="entry name" value="DAMAGE-REGULATED IMPORT FACILITATOR 1-RELATED"/>
    <property type="match status" value="1"/>
</dbReference>
<organism evidence="7 8">
    <name type="scientific">Aaosphaeria arxii CBS 175.79</name>
    <dbReference type="NCBI Taxonomy" id="1450172"/>
    <lineage>
        <taxon>Eukaryota</taxon>
        <taxon>Fungi</taxon>
        <taxon>Dikarya</taxon>
        <taxon>Ascomycota</taxon>
        <taxon>Pezizomycotina</taxon>
        <taxon>Dothideomycetes</taxon>
        <taxon>Pleosporomycetidae</taxon>
        <taxon>Pleosporales</taxon>
        <taxon>Pleosporales incertae sedis</taxon>
        <taxon>Aaosphaeria</taxon>
    </lineage>
</organism>
<gene>
    <name evidence="7" type="ORF">BU24DRAFT_428894</name>
</gene>
<dbReference type="AlphaFoldDB" id="A0A6A5X825"/>
<keyword evidence="4" id="KW-0963">Cytoplasm</keyword>
<name>A0A6A5X825_9PLEO</name>
<dbReference type="GO" id="GO:1990846">
    <property type="term" value="F:ribonucleoside-diphosphate reductase inhibitor activity"/>
    <property type="evidence" value="ECO:0007669"/>
    <property type="project" value="TreeGrafter"/>
</dbReference>
<reference evidence="7" key="1">
    <citation type="journal article" date="2020" name="Stud. Mycol.">
        <title>101 Dothideomycetes genomes: a test case for predicting lifestyles and emergence of pathogens.</title>
        <authorList>
            <person name="Haridas S."/>
            <person name="Albert R."/>
            <person name="Binder M."/>
            <person name="Bloem J."/>
            <person name="Labutti K."/>
            <person name="Salamov A."/>
            <person name="Andreopoulos B."/>
            <person name="Baker S."/>
            <person name="Barry K."/>
            <person name="Bills G."/>
            <person name="Bluhm B."/>
            <person name="Cannon C."/>
            <person name="Castanera R."/>
            <person name="Culley D."/>
            <person name="Daum C."/>
            <person name="Ezra D."/>
            <person name="Gonzalez J."/>
            <person name="Henrissat B."/>
            <person name="Kuo A."/>
            <person name="Liang C."/>
            <person name="Lipzen A."/>
            <person name="Lutzoni F."/>
            <person name="Magnuson J."/>
            <person name="Mondo S."/>
            <person name="Nolan M."/>
            <person name="Ohm R."/>
            <person name="Pangilinan J."/>
            <person name="Park H.-J."/>
            <person name="Ramirez L."/>
            <person name="Alfaro M."/>
            <person name="Sun H."/>
            <person name="Tritt A."/>
            <person name="Yoshinaga Y."/>
            <person name="Zwiers L.-H."/>
            <person name="Turgeon B."/>
            <person name="Goodwin S."/>
            <person name="Spatafora J."/>
            <person name="Crous P."/>
            <person name="Grigoriev I."/>
        </authorList>
    </citation>
    <scope>NUCLEOTIDE SEQUENCE</scope>
    <source>
        <strain evidence="7">CBS 175.79</strain>
    </source>
</reference>
<evidence type="ECO:0000313" key="8">
    <source>
        <dbReference type="Proteomes" id="UP000799778"/>
    </source>
</evidence>
<feature type="compositionally biased region" description="Basic and acidic residues" evidence="6">
    <location>
        <begin position="241"/>
        <end position="253"/>
    </location>
</feature>
<comment type="subcellular location">
    <subcellularLocation>
        <location evidence="2">Cytoplasm</location>
    </subcellularLocation>
    <subcellularLocation>
        <location evidence="1">Nucleus</location>
    </subcellularLocation>
</comment>
<evidence type="ECO:0000256" key="2">
    <source>
        <dbReference type="ARBA" id="ARBA00004496"/>
    </source>
</evidence>
<dbReference type="PANTHER" id="PTHR28081:SF1">
    <property type="entry name" value="DAMAGE-REGULATED IMPORT FACILITATOR 1"/>
    <property type="match status" value="1"/>
</dbReference>
<dbReference type="GO" id="GO:0005737">
    <property type="term" value="C:cytoplasm"/>
    <property type="evidence" value="ECO:0007669"/>
    <property type="project" value="UniProtKB-SubCell"/>
</dbReference>
<feature type="compositionally biased region" description="Acidic residues" evidence="6">
    <location>
        <begin position="42"/>
        <end position="52"/>
    </location>
</feature>
<feature type="region of interest" description="Disordered" evidence="6">
    <location>
        <begin position="228"/>
        <end position="256"/>
    </location>
</feature>
<accession>A0A6A5X825</accession>
<dbReference type="Proteomes" id="UP000799778">
    <property type="component" value="Unassembled WGS sequence"/>
</dbReference>
<feature type="region of interest" description="Disordered" evidence="6">
    <location>
        <begin position="279"/>
        <end position="317"/>
    </location>
</feature>
<protein>
    <submittedName>
        <fullName evidence="7">Uncharacterized protein</fullName>
    </submittedName>
</protein>
<dbReference type="OrthoDB" id="4072855at2759"/>
<evidence type="ECO:0000256" key="1">
    <source>
        <dbReference type="ARBA" id="ARBA00004123"/>
    </source>
</evidence>
<dbReference type="GO" id="GO:0008104">
    <property type="term" value="P:intracellular protein localization"/>
    <property type="evidence" value="ECO:0007669"/>
    <property type="project" value="TreeGrafter"/>
</dbReference>
<dbReference type="Pfam" id="PF08591">
    <property type="entry name" value="RNR_inhib"/>
    <property type="match status" value="1"/>
</dbReference>
<evidence type="ECO:0000256" key="6">
    <source>
        <dbReference type="SAM" id="MobiDB-lite"/>
    </source>
</evidence>
<dbReference type="GeneID" id="54286988"/>
<evidence type="ECO:0000256" key="4">
    <source>
        <dbReference type="ARBA" id="ARBA00022490"/>
    </source>
</evidence>
<sequence>MRHVYHEACTADDHRNKRLFQPEITHYFHHKPEQPLQGDSLWDCEEDSEGEDNNNNSSSSSITGRGPGPITRTKQQHREHPQLPRAHNETVFPQVPGSVQASLLSVGMRVRKAVPEGYKTLKSSNGTALPSIQTTLLSSASSKTPSTTETYVVKPAAGFVEDGLQHQRELLPFCGLHKIGGYAEQPVTNVHLYDPTGDKPLTVFPLPAEAFNQPFPTHAIVTGPVSDRTENAQLSNGNKRVWRDEPEGNKESGHSFNMANGSGFAFKIPLKVAEDDVPVSPLSETPRRNDISLPQGGSALRPFAQPRTRKHHQLGPRSYVPDFDSLIYKDGVQDVDMQVENVHTSEDFDEKESEFLRPWHIPAPEVEMGGV</sequence>